<accession>A0A1I8A8U7</accession>
<name>A0A1I8A8U7_9BILA</name>
<protein>
    <submittedName>
        <fullName evidence="2">Uncharacterized protein</fullName>
    </submittedName>
</protein>
<dbReference type="WBParaSite" id="L893_g33738.t1">
    <property type="protein sequence ID" value="L893_g33738.t1"/>
    <property type="gene ID" value="L893_g33738"/>
</dbReference>
<reference evidence="2" key="1">
    <citation type="submission" date="2016-11" db="UniProtKB">
        <authorList>
            <consortium name="WormBaseParasite"/>
        </authorList>
    </citation>
    <scope>IDENTIFICATION</scope>
</reference>
<proteinExistence type="predicted"/>
<sequence length="120" mass="13075">MALGNCPPRGPINACVAAADRNVSSGSLSRGQLLAPLSYHAPIFDPQTAVPNVCRNKFYEEVSAAKRKGLERNRLATAKGNKLNDAPRSWTCEVARPGYKFENLAMVLMAQEAVNWSDNK</sequence>
<dbReference type="Proteomes" id="UP000095287">
    <property type="component" value="Unplaced"/>
</dbReference>
<evidence type="ECO:0000313" key="1">
    <source>
        <dbReference type="Proteomes" id="UP000095287"/>
    </source>
</evidence>
<keyword evidence="1" id="KW-1185">Reference proteome</keyword>
<organism evidence="1 2">
    <name type="scientific">Steinernema glaseri</name>
    <dbReference type="NCBI Taxonomy" id="37863"/>
    <lineage>
        <taxon>Eukaryota</taxon>
        <taxon>Metazoa</taxon>
        <taxon>Ecdysozoa</taxon>
        <taxon>Nematoda</taxon>
        <taxon>Chromadorea</taxon>
        <taxon>Rhabditida</taxon>
        <taxon>Tylenchina</taxon>
        <taxon>Panagrolaimomorpha</taxon>
        <taxon>Strongyloidoidea</taxon>
        <taxon>Steinernematidae</taxon>
        <taxon>Steinernema</taxon>
    </lineage>
</organism>
<dbReference type="AlphaFoldDB" id="A0A1I8A8U7"/>
<evidence type="ECO:0000313" key="2">
    <source>
        <dbReference type="WBParaSite" id="L893_g33738.t1"/>
    </source>
</evidence>